<evidence type="ECO:0000313" key="3">
    <source>
        <dbReference type="Proteomes" id="UP000199283"/>
    </source>
</evidence>
<organism evidence="2 3">
    <name type="scientific">Jannaschia helgolandensis</name>
    <dbReference type="NCBI Taxonomy" id="188906"/>
    <lineage>
        <taxon>Bacteria</taxon>
        <taxon>Pseudomonadati</taxon>
        <taxon>Pseudomonadota</taxon>
        <taxon>Alphaproteobacteria</taxon>
        <taxon>Rhodobacterales</taxon>
        <taxon>Roseobacteraceae</taxon>
        <taxon>Jannaschia</taxon>
    </lineage>
</organism>
<dbReference type="Proteomes" id="UP000199283">
    <property type="component" value="Unassembled WGS sequence"/>
</dbReference>
<feature type="transmembrane region" description="Helical" evidence="1">
    <location>
        <begin position="66"/>
        <end position="85"/>
    </location>
</feature>
<keyword evidence="1" id="KW-0472">Membrane</keyword>
<reference evidence="2 3" key="1">
    <citation type="submission" date="2016-10" db="EMBL/GenBank/DDBJ databases">
        <authorList>
            <person name="de Groot N.N."/>
        </authorList>
    </citation>
    <scope>NUCLEOTIDE SEQUENCE [LARGE SCALE GENOMIC DNA]</scope>
    <source>
        <strain evidence="2 3">DSM 14858</strain>
    </source>
</reference>
<evidence type="ECO:0008006" key="4">
    <source>
        <dbReference type="Google" id="ProtNLM"/>
    </source>
</evidence>
<gene>
    <name evidence="2" type="ORF">SAMN04488526_0138</name>
</gene>
<keyword evidence="3" id="KW-1185">Reference proteome</keyword>
<protein>
    <recommendedName>
        <fullName evidence="4">Cation/multidrug efflux pump</fullName>
    </recommendedName>
</protein>
<keyword evidence="1" id="KW-1133">Transmembrane helix</keyword>
<keyword evidence="1" id="KW-0812">Transmembrane</keyword>
<dbReference type="OrthoDB" id="7632202at2"/>
<feature type="transmembrane region" description="Helical" evidence="1">
    <location>
        <begin position="6"/>
        <end position="26"/>
    </location>
</feature>
<proteinExistence type="predicted"/>
<dbReference type="AlphaFoldDB" id="A0A1H7FM30"/>
<evidence type="ECO:0000313" key="2">
    <source>
        <dbReference type="EMBL" id="SEK26317.1"/>
    </source>
</evidence>
<dbReference type="RefSeq" id="WP_092758823.1">
    <property type="nucleotide sequence ID" value="NZ_FNZQ01000001.1"/>
</dbReference>
<name>A0A1H7FM30_9RHOB</name>
<evidence type="ECO:0000256" key="1">
    <source>
        <dbReference type="SAM" id="Phobius"/>
    </source>
</evidence>
<accession>A0A1H7FM30</accession>
<dbReference type="EMBL" id="FNZQ01000001">
    <property type="protein sequence ID" value="SEK26317.1"/>
    <property type="molecule type" value="Genomic_DNA"/>
</dbReference>
<dbReference type="STRING" id="188906.SAMN04488526_0138"/>
<sequence length="88" mass="10376">MFGLLRLAVVLLIVLTIVYWALVFYFRAGERDRLEAEWVAKQPPLPQHTYVENGIRDYRRSLRRKLLWGVYIVPIGAILLLIYLVNYA</sequence>